<dbReference type="InterPro" id="IPR051223">
    <property type="entry name" value="Polycystin"/>
</dbReference>
<dbReference type="InterPro" id="IPR046791">
    <property type="entry name" value="Polycystin_dom"/>
</dbReference>
<dbReference type="Pfam" id="PF07645">
    <property type="entry name" value="EGF_CA"/>
    <property type="match status" value="1"/>
</dbReference>
<keyword evidence="3" id="KW-0245">EGF-like domain</keyword>
<dbReference type="PROSITE" id="PS01186">
    <property type="entry name" value="EGF_2"/>
    <property type="match status" value="1"/>
</dbReference>
<dbReference type="InterPro" id="IPR002049">
    <property type="entry name" value="LE_dom"/>
</dbReference>
<feature type="transmembrane region" description="Helical" evidence="10">
    <location>
        <begin position="1823"/>
        <end position="1841"/>
    </location>
</feature>
<dbReference type="Gene3D" id="2.170.300.10">
    <property type="entry name" value="Tie2 ligand-binding domain superfamily"/>
    <property type="match status" value="1"/>
</dbReference>
<evidence type="ECO:0000256" key="6">
    <source>
        <dbReference type="ARBA" id="ARBA00022989"/>
    </source>
</evidence>
<organism evidence="13 14">
    <name type="scientific">Biomphalaria glabrata</name>
    <name type="common">Bloodfluke planorb</name>
    <name type="synonym">Freshwater snail</name>
    <dbReference type="NCBI Taxonomy" id="6526"/>
    <lineage>
        <taxon>Eukaryota</taxon>
        <taxon>Metazoa</taxon>
        <taxon>Spiralia</taxon>
        <taxon>Lophotrochozoa</taxon>
        <taxon>Mollusca</taxon>
        <taxon>Gastropoda</taxon>
        <taxon>Heterobranchia</taxon>
        <taxon>Euthyneura</taxon>
        <taxon>Panpulmonata</taxon>
        <taxon>Hygrophila</taxon>
        <taxon>Lymnaeoidea</taxon>
        <taxon>Planorbidae</taxon>
        <taxon>Biomphalaria</taxon>
    </lineage>
</organism>
<gene>
    <name evidence="14" type="primary">LOC106065931</name>
</gene>
<dbReference type="GO" id="GO:0005262">
    <property type="term" value="F:calcium channel activity"/>
    <property type="evidence" value="ECO:0007669"/>
    <property type="project" value="TreeGrafter"/>
</dbReference>
<feature type="transmembrane region" description="Helical" evidence="10">
    <location>
        <begin position="2276"/>
        <end position="2296"/>
    </location>
</feature>
<dbReference type="Pfam" id="PF08016">
    <property type="entry name" value="PKD_channel"/>
    <property type="match status" value="1"/>
</dbReference>
<evidence type="ECO:0000256" key="1">
    <source>
        <dbReference type="ARBA" id="ARBA00004141"/>
    </source>
</evidence>
<name>A0A9W2ZE73_BIOGL</name>
<feature type="transmembrane region" description="Helical" evidence="10">
    <location>
        <begin position="1508"/>
        <end position="1528"/>
    </location>
</feature>
<dbReference type="Pfam" id="PF01477">
    <property type="entry name" value="PLAT"/>
    <property type="match status" value="1"/>
</dbReference>
<feature type="chain" id="PRO_5040781095" evidence="11">
    <location>
        <begin position="24"/>
        <end position="2341"/>
    </location>
</feature>
<dbReference type="GeneID" id="106065931"/>
<comment type="similarity">
    <text evidence="2">Belongs to the polycystin family.</text>
</comment>
<dbReference type="InterPro" id="IPR049883">
    <property type="entry name" value="NOTCH1_EGF-like"/>
</dbReference>
<dbReference type="PROSITE" id="PS50095">
    <property type="entry name" value="PLAT"/>
    <property type="match status" value="1"/>
</dbReference>
<sequence>MNTSRFSWQILFFIVANFSMTDSQGLKTCPRGKFGVKCRQTCYCDWTGAKFCHQRTGQCICHTGFQGSLCEEDIDECHTNGATACPAKFTACENTFGSYNCRCQRGYERNPLSLQCKLCPNRNGEGCKRSARCHCIWENTLSCNLATGECLCEDGWQGDRCDVSIDDCIWKPCGGMLCLDLHRTFSCICGENKRFIRGKCRVEIVEMISPNQKLNVGDMARIYFLFSLDIIYQWNYLEQPNFVYLLSGKPDVVQEFVPCRVDLHQQAKRFQGNEHFITNLNKNVDYHFYIEIFIRILREGDVLVTAIPEIKEYTELSLQFESRSDPLVSKCLENITLVNRSDDMRHAVPYDQGKFNTFEVRFTIKDDCNEIPTIEWRYFTLSKNIINNPQNCMLEKDLFLIDIPARILESSQSSITNQDEEKDVIPANVLPAGLIYVCVQVFFKVTSFMDCTFIDIKPNPRLTGFFNPPMTFLEWHNDRHLTVVANFHIVDADARSSIEVDFEVSNSTECSSYVVEAKYLKYYSELMPHDAKCEIHITVRIRYHPETEIKHSLEVNFVSTVDSLKTILISARCGSGCLQSVGTMDMIVYYFYPYYNNTEIEKHSKLWIFWQIEENGKQLSFERLKEILYNKKGSTSLSTKRSSLLPDSEYIFTAILQTYMYKGPEHGYLVGRSSRLALRVRTRGAPRGKGCFISPSTGLPISTNFIVNCTDYEDEEYHQDLFYRLYQRVTLPNGEHVYTIVAYGSSSTIGPVRLSPSMENGTFTRQVELKVEIMNVARSITLVPISFKFQSLTDEINFRKFVRNLDKFEIKNQEDLRTVKDIATILNLVTDVPYDARIEARNKLLHIITDVRIKNFETLELVSYILMSLSDKENEMQEDGLNNGVNVIGKLTKMLTDFAEQNIETAEHIAKLQALATSPLVSKASDLGSSIETQDLPSEKKDLKLKENLRRGIGITDSVTTISEILMKTLAISQQSLQLSTTHLDLSVETNEINETSEINLGSPDVNASFSLPSMSLGASGENIISKLEIYKKNPFSGASLSLHGNLPLMNIKFYEKQPDTVKTVQRSFRFSEPADIFLDLNSSSTVPTEYNLLLQLSTHQGEYYVTRSACLFMSIQVSTKHATVFHIKSLDNLEVLVKARYTNTISAFEKLFDEEMLSLPLQSLEYMNSSIGPITRGKNLIFLPLLQKFQVRRYIKYYRVIIRCRLHQRIREPIRMSNNTSFYNTTIMVTPYQMSCLHFDKKTRTFLTDKCMLTKFSSLEKLHCQCVTAAAFTGSYLVLPRLINPLSAGLFLKIFENPLVVTMVIALWMIALAAFLYGRRKDKEDKIKRVVTVLEDNREDHTFVYLLCVVTGWFARASTTSNIFFTVKGSWDKSESHLLSDPNKRLFQSGEENWFLLTTKDDLGDIESIEVWIDFSGGHPSWYLKCIYIQNMVTDESWVCTYDNWFSCELGERKLRADIPAIKEKDFTSQQRLQFVSRSKHDMRNEHLWIGMIAKTCNNRFTRVRRIVTGVTMLQTLMITNLMFFGLQDVDDARQFTTILGFTIHLTRILIMIQTSVIFTTIGVIVAFLFNRAAPKPSKEIEDELTEEEKELVQTNIERIVFNTAHPVNIERKHSEHNKTQQLRNTSLFGMWFGSNESSLREKTTSQSTLHLDESPKNIFLDIEAAESEIEQSHIDLLNCFQLPWWFIYITWILLTLYNVFLAYYIMLYGLSLGYEKSVDWTIGFLTSVLTDVIIFQPVKVVLIAFIVILVLKQKYSLRDQAPIAKHKECLELLFHSQTIRKKIGLKRTNVVYQIPLNATDFKEVLERLKVESLAREMMRDFVLYIIFMFCILLVVYGNLDVFTRYQQIQYTQNVYLGIRESRGENDEGVNFLADIKEHSQIWDYLKEVLLVRIAPNEKGNNLPESSYLLGPARFRQARVVPDSGVCNDLPETIRTIYNTEFCIYSMDYGKEETRSYVHTWETLYEGDAEDLEESSYVYKSAEQLRTASFTGQHGTYSGGGFVVNMSREDLKLAQQTLQNIQDSDWLDQHTRCIFVEFTLYNPSSDLFTNVILAFEFDVTGGIFPYYSVSAARFYLTNARKDNWLQIAEGITAICAVFYTVLEVYIAIDKGITNYLTNFWNCLEVFVLLLSYIVGILYLARQVAYLQAIDTFNLFGHARFIDFQTVFYRTFLFNTSISALGALAIFKMLKVLTFNPFLVTYTKTMETIQSGFIAFTGISAIYLLAFAFSGMLIFGPYVFGYMSLDRALFNLLFFILGEADYDNIIADNIVLGPTYFLIVMLVTQYIIMNFYVAILREGLELARYMSFEKENATIKYMFRVLLLSLGMAPQNIRRALSDFL</sequence>
<keyword evidence="5 11" id="KW-0732">Signal</keyword>
<keyword evidence="4 10" id="KW-0812">Transmembrane</keyword>
<evidence type="ECO:0000256" key="9">
    <source>
        <dbReference type="PROSITE-ProRule" id="PRU00152"/>
    </source>
</evidence>
<dbReference type="InterPro" id="IPR001881">
    <property type="entry name" value="EGF-like_Ca-bd_dom"/>
</dbReference>
<keyword evidence="8" id="KW-1015">Disulfide bond</keyword>
<feature type="domain" description="PLAT" evidence="12">
    <location>
        <begin position="1344"/>
        <end position="1461"/>
    </location>
</feature>
<dbReference type="RefSeq" id="XP_055873191.1">
    <property type="nucleotide sequence ID" value="XM_056017216.1"/>
</dbReference>
<dbReference type="InterPro" id="IPR002859">
    <property type="entry name" value="PKD/REJ-like"/>
</dbReference>
<evidence type="ECO:0000256" key="4">
    <source>
        <dbReference type="ARBA" id="ARBA00022692"/>
    </source>
</evidence>
<protein>
    <submittedName>
        <fullName evidence="14">Polycystin family receptor for egg jelly-like isoform X1</fullName>
    </submittedName>
</protein>
<dbReference type="SMART" id="SM00179">
    <property type="entry name" value="EGF_CA"/>
    <property type="match status" value="2"/>
</dbReference>
<feature type="transmembrane region" description="Helical" evidence="10">
    <location>
        <begin position="1300"/>
        <end position="1319"/>
    </location>
</feature>
<accession>A0A9W2ZE73</accession>
<feature type="transmembrane region" description="Helical" evidence="10">
    <location>
        <begin position="2120"/>
        <end position="2141"/>
    </location>
</feature>
<evidence type="ECO:0000256" key="2">
    <source>
        <dbReference type="ARBA" id="ARBA00007200"/>
    </source>
</evidence>
<dbReference type="PANTHER" id="PTHR10877:SF194">
    <property type="entry name" value="LOCATION OF VULVA DEFECTIVE 1"/>
    <property type="match status" value="1"/>
</dbReference>
<dbReference type="InterPro" id="IPR000742">
    <property type="entry name" value="EGF"/>
</dbReference>
<evidence type="ECO:0000256" key="11">
    <source>
        <dbReference type="SAM" id="SignalP"/>
    </source>
</evidence>
<dbReference type="CDD" id="cd00055">
    <property type="entry name" value="EGF_Lam"/>
    <property type="match status" value="2"/>
</dbReference>
<dbReference type="OMA" id="CHIAIAY"/>
<feature type="transmembrane region" description="Helical" evidence="10">
    <location>
        <begin position="1548"/>
        <end position="1571"/>
    </location>
</feature>
<dbReference type="Gene3D" id="2.60.60.20">
    <property type="entry name" value="PLAT/LH2 domain"/>
    <property type="match status" value="1"/>
</dbReference>
<evidence type="ECO:0000313" key="13">
    <source>
        <dbReference type="Proteomes" id="UP001165740"/>
    </source>
</evidence>
<dbReference type="Pfam" id="PF20519">
    <property type="entry name" value="Polycystin_dom"/>
    <property type="match status" value="1"/>
</dbReference>
<keyword evidence="13" id="KW-1185">Reference proteome</keyword>
<proteinExistence type="inferred from homology"/>
<feature type="transmembrane region" description="Helical" evidence="10">
    <location>
        <begin position="1687"/>
        <end position="1712"/>
    </location>
</feature>
<feature type="transmembrane region" description="Helical" evidence="10">
    <location>
        <begin position="2213"/>
        <end position="2240"/>
    </location>
</feature>
<feature type="transmembrane region" description="Helical" evidence="10">
    <location>
        <begin position="1724"/>
        <end position="1753"/>
    </location>
</feature>
<feature type="transmembrane region" description="Helical" evidence="10">
    <location>
        <begin position="2085"/>
        <end position="2108"/>
    </location>
</feature>
<dbReference type="Gene3D" id="2.10.25.10">
    <property type="entry name" value="Laminin"/>
    <property type="match status" value="1"/>
</dbReference>
<dbReference type="InterPro" id="IPR036392">
    <property type="entry name" value="PLAT/LH2_dom_sf"/>
</dbReference>
<dbReference type="SMART" id="SM00181">
    <property type="entry name" value="EGF"/>
    <property type="match status" value="4"/>
</dbReference>
<feature type="signal peptide" evidence="11">
    <location>
        <begin position="1"/>
        <end position="23"/>
    </location>
</feature>
<dbReference type="InterPro" id="IPR013122">
    <property type="entry name" value="PKD1_2_channel"/>
</dbReference>
<dbReference type="InterPro" id="IPR001024">
    <property type="entry name" value="PLAT/LH2_dom"/>
</dbReference>
<comment type="subcellular location">
    <subcellularLocation>
        <location evidence="1">Membrane</location>
        <topology evidence="1">Multi-pass membrane protein</topology>
    </subcellularLocation>
</comment>
<dbReference type="CDD" id="cd00054">
    <property type="entry name" value="EGF_CA"/>
    <property type="match status" value="1"/>
</dbReference>
<dbReference type="SMART" id="SM00308">
    <property type="entry name" value="LH2"/>
    <property type="match status" value="1"/>
</dbReference>
<dbReference type="GO" id="GO:0005509">
    <property type="term" value="F:calcium ion binding"/>
    <property type="evidence" value="ECO:0007669"/>
    <property type="project" value="InterPro"/>
</dbReference>
<evidence type="ECO:0000256" key="7">
    <source>
        <dbReference type="ARBA" id="ARBA00023136"/>
    </source>
</evidence>
<dbReference type="GO" id="GO:0050982">
    <property type="term" value="P:detection of mechanical stimulus"/>
    <property type="evidence" value="ECO:0007669"/>
    <property type="project" value="TreeGrafter"/>
</dbReference>
<comment type="caution">
    <text evidence="9">Lacks conserved residue(s) required for the propagation of feature annotation.</text>
</comment>
<keyword evidence="7 10" id="KW-0472">Membrane</keyword>
<evidence type="ECO:0000256" key="5">
    <source>
        <dbReference type="ARBA" id="ARBA00022729"/>
    </source>
</evidence>
<evidence type="ECO:0000259" key="12">
    <source>
        <dbReference type="PROSITE" id="PS50095"/>
    </source>
</evidence>
<dbReference type="Proteomes" id="UP001165740">
    <property type="component" value="Chromosome 18"/>
</dbReference>
<evidence type="ECO:0000313" key="14">
    <source>
        <dbReference type="RefSeq" id="XP_055873191.1"/>
    </source>
</evidence>
<dbReference type="InterPro" id="IPR018097">
    <property type="entry name" value="EGF_Ca-bd_CS"/>
</dbReference>
<dbReference type="GO" id="GO:0016020">
    <property type="term" value="C:membrane"/>
    <property type="evidence" value="ECO:0007669"/>
    <property type="project" value="UniProtKB-SubCell"/>
</dbReference>
<evidence type="ECO:0000256" key="3">
    <source>
        <dbReference type="ARBA" id="ARBA00022536"/>
    </source>
</evidence>
<dbReference type="PROSITE" id="PS01187">
    <property type="entry name" value="EGF_CA"/>
    <property type="match status" value="1"/>
</dbReference>
<dbReference type="Pfam" id="PF02010">
    <property type="entry name" value="REJ"/>
    <property type="match status" value="1"/>
</dbReference>
<evidence type="ECO:0000256" key="8">
    <source>
        <dbReference type="ARBA" id="ARBA00023157"/>
    </source>
</evidence>
<dbReference type="SUPFAM" id="SSF49723">
    <property type="entry name" value="Lipase/lipooxygenase domain (PLAT/LH2 domain)"/>
    <property type="match status" value="1"/>
</dbReference>
<reference evidence="14" key="1">
    <citation type="submission" date="2025-08" db="UniProtKB">
        <authorList>
            <consortium name="RefSeq"/>
        </authorList>
    </citation>
    <scope>IDENTIFICATION</scope>
</reference>
<evidence type="ECO:0000256" key="10">
    <source>
        <dbReference type="SAM" id="Phobius"/>
    </source>
</evidence>
<keyword evidence="6 10" id="KW-1133">Transmembrane helix</keyword>
<dbReference type="PANTHER" id="PTHR10877">
    <property type="entry name" value="POLYCYSTIN FAMILY MEMBER"/>
    <property type="match status" value="1"/>
</dbReference>
<dbReference type="OrthoDB" id="6150772at2759"/>